<keyword evidence="4 6" id="KW-0472">Membrane</keyword>
<keyword evidence="2 6" id="KW-0812">Transmembrane</keyword>
<evidence type="ECO:0000256" key="5">
    <source>
        <dbReference type="SAM" id="MobiDB-lite"/>
    </source>
</evidence>
<feature type="domain" description="VASt" evidence="7">
    <location>
        <begin position="295"/>
        <end position="495"/>
    </location>
</feature>
<feature type="region of interest" description="Disordered" evidence="5">
    <location>
        <begin position="151"/>
        <end position="177"/>
    </location>
</feature>
<evidence type="ECO:0000259" key="7">
    <source>
        <dbReference type="PROSITE" id="PS51778"/>
    </source>
</evidence>
<dbReference type="SMART" id="SM00568">
    <property type="entry name" value="GRAM"/>
    <property type="match status" value="1"/>
</dbReference>
<evidence type="ECO:0000313" key="8">
    <source>
        <dbReference type="EMBL" id="KAH9425491.1"/>
    </source>
</evidence>
<dbReference type="Proteomes" id="UP000887458">
    <property type="component" value="Unassembled WGS sequence"/>
</dbReference>
<proteinExistence type="predicted"/>
<feature type="transmembrane region" description="Helical" evidence="6">
    <location>
        <begin position="622"/>
        <end position="641"/>
    </location>
</feature>
<dbReference type="Gene3D" id="2.30.29.30">
    <property type="entry name" value="Pleckstrin-homology domain (PH domain)/Phosphotyrosine-binding domain (PTB)"/>
    <property type="match status" value="1"/>
</dbReference>
<reference evidence="8 9" key="1">
    <citation type="journal article" date="2018" name="J. Allergy Clin. Immunol.">
        <title>High-quality assembly of Dermatophagoides pteronyssinus genome and transcriptome reveals a wide range of novel allergens.</title>
        <authorList>
            <person name="Liu X.Y."/>
            <person name="Yang K.Y."/>
            <person name="Wang M.Q."/>
            <person name="Kwok J.S."/>
            <person name="Zeng X."/>
            <person name="Yang Z."/>
            <person name="Xiao X.J."/>
            <person name="Lau C.P."/>
            <person name="Li Y."/>
            <person name="Huang Z.M."/>
            <person name="Ba J.G."/>
            <person name="Yim A.K."/>
            <person name="Ouyang C.Y."/>
            <person name="Ngai S.M."/>
            <person name="Chan T.F."/>
            <person name="Leung E.L."/>
            <person name="Liu L."/>
            <person name="Liu Z.G."/>
            <person name="Tsui S.K."/>
        </authorList>
    </citation>
    <scope>NUCLEOTIDE SEQUENCE [LARGE SCALE GENOMIC DNA]</scope>
    <source>
        <strain evidence="8">Derp</strain>
    </source>
</reference>
<dbReference type="InterPro" id="IPR051482">
    <property type="entry name" value="Cholesterol_transport"/>
</dbReference>
<dbReference type="InterPro" id="IPR004182">
    <property type="entry name" value="GRAM"/>
</dbReference>
<evidence type="ECO:0000256" key="2">
    <source>
        <dbReference type="ARBA" id="ARBA00022692"/>
    </source>
</evidence>
<dbReference type="InterPro" id="IPR011993">
    <property type="entry name" value="PH-like_dom_sf"/>
</dbReference>
<dbReference type="EMBL" id="NJHN03000018">
    <property type="protein sequence ID" value="KAH9425491.1"/>
    <property type="molecule type" value="Genomic_DNA"/>
</dbReference>
<name>A0ABQ8JSB2_DERPT</name>
<evidence type="ECO:0000313" key="9">
    <source>
        <dbReference type="Proteomes" id="UP000887458"/>
    </source>
</evidence>
<keyword evidence="9" id="KW-1185">Reference proteome</keyword>
<sequence length="681" mass="77859">MKKSETIIKGIVTTSITTTTTTIPAITSKQQQQQPIVANISPVIQPSTTTTTTIMNRKRRSNNFLSNIISVSYRQKSIEYYKLFRKNIGNNELLIGDFYCALNAIQGRMYISKDHFAFHHNIMGMFAKSLIWNCSNIIAINKANTALEKDQDQIKMSNDNNSTKSSVEIDQQQSSQISDELTTTIDTTTDVNFKSIIPIDSSTPIIQSKSINISPDQSLLNNTIEENEQHPETIVTGEIAQEIIPEELNSNPTQSSINISSNNQIVTNEMKSLNRFFQAASLSMVEGCCRCSKHQGTLIVEKILPFPVDYLFELIFIDQNFIRYLHKTRQTTGMKITAWMPFEEKNRPQTPLPDGDYDICRSEYRTMKYTIKLTGMPLIKSATVFESQYILQSDLNRAYCLYTQIKNQGIPYSDSFLVSTTWCLNSCLPGDQQQQQPSTTTIQLPTHTKLRVYLNVHYIKNSLSLSLMKSSIEKNSVQGFQDLIGDLLKLLRTNRFDYATQSMLFNESSNLLVDGQQQQQQQQNDKHFIDKKLKNISKSTMTNNSSMADDDDGLLNDDDDRNSDQSIEAFMQESFNVDDNDNQNNERSLLSMNFIEIILTIIQFLMDLLQQTTITTLSDTKLLKIVFILLMIIIAVNIIILKQFLDFETRMADMIDMIQESLQQQQQQQQSQQQQQQQSFI</sequence>
<feature type="compositionally biased region" description="Low complexity" evidence="5">
    <location>
        <begin position="165"/>
        <end position="177"/>
    </location>
</feature>
<feature type="compositionally biased region" description="Acidic residues" evidence="5">
    <location>
        <begin position="548"/>
        <end position="559"/>
    </location>
</feature>
<protein>
    <submittedName>
        <fullName evidence="8">Protein Aster-B</fullName>
    </submittedName>
</protein>
<keyword evidence="3 6" id="KW-1133">Transmembrane helix</keyword>
<feature type="compositionally biased region" description="Polar residues" evidence="5">
    <location>
        <begin position="154"/>
        <end position="164"/>
    </location>
</feature>
<reference evidence="8 9" key="2">
    <citation type="journal article" date="2022" name="Mol. Biol. Evol.">
        <title>Comparative Genomics Reveals Insights into the Divergent Evolution of Astigmatic Mites and Household Pest Adaptations.</title>
        <authorList>
            <person name="Xiong Q."/>
            <person name="Wan A.T."/>
            <person name="Liu X."/>
            <person name="Fung C.S."/>
            <person name="Xiao X."/>
            <person name="Malainual N."/>
            <person name="Hou J."/>
            <person name="Wang L."/>
            <person name="Wang M."/>
            <person name="Yang K.Y."/>
            <person name="Cui Y."/>
            <person name="Leung E.L."/>
            <person name="Nong W."/>
            <person name="Shin S.K."/>
            <person name="Au S.W."/>
            <person name="Jeong K.Y."/>
            <person name="Chew F.T."/>
            <person name="Hui J.H."/>
            <person name="Leung T.F."/>
            <person name="Tungtrongchitr A."/>
            <person name="Zhong N."/>
            <person name="Liu Z."/>
            <person name="Tsui S.K."/>
        </authorList>
    </citation>
    <scope>NUCLEOTIDE SEQUENCE [LARGE SCALE GENOMIC DNA]</scope>
    <source>
        <strain evidence="8">Derp</strain>
    </source>
</reference>
<evidence type="ECO:0000256" key="1">
    <source>
        <dbReference type="ARBA" id="ARBA00004167"/>
    </source>
</evidence>
<comment type="subcellular location">
    <subcellularLocation>
        <location evidence="1">Membrane</location>
        <topology evidence="1">Single-pass membrane protein</topology>
    </subcellularLocation>
</comment>
<evidence type="ECO:0000256" key="6">
    <source>
        <dbReference type="SAM" id="Phobius"/>
    </source>
</evidence>
<comment type="caution">
    <text evidence="8">The sequence shown here is derived from an EMBL/GenBank/DDBJ whole genome shotgun (WGS) entry which is preliminary data.</text>
</comment>
<dbReference type="Pfam" id="PF02893">
    <property type="entry name" value="GRAM"/>
    <property type="match status" value="1"/>
</dbReference>
<evidence type="ECO:0000256" key="4">
    <source>
        <dbReference type="ARBA" id="ARBA00023136"/>
    </source>
</evidence>
<feature type="region of interest" description="Disordered" evidence="5">
    <location>
        <begin position="540"/>
        <end position="559"/>
    </location>
</feature>
<gene>
    <name evidence="8" type="primary">GRAMD1B_2</name>
    <name evidence="8" type="ORF">DERP_006099</name>
</gene>
<evidence type="ECO:0000256" key="3">
    <source>
        <dbReference type="ARBA" id="ARBA00022989"/>
    </source>
</evidence>
<dbReference type="PANTHER" id="PTHR23319">
    <property type="entry name" value="GRAM DOMAIN CONTAINING 1B, ISOFORM E"/>
    <property type="match status" value="1"/>
</dbReference>
<dbReference type="InterPro" id="IPR031968">
    <property type="entry name" value="VASt"/>
</dbReference>
<dbReference type="PROSITE" id="PS51778">
    <property type="entry name" value="VAST"/>
    <property type="match status" value="1"/>
</dbReference>
<accession>A0ABQ8JSB2</accession>
<organism evidence="8 9">
    <name type="scientific">Dermatophagoides pteronyssinus</name>
    <name type="common">European house dust mite</name>
    <dbReference type="NCBI Taxonomy" id="6956"/>
    <lineage>
        <taxon>Eukaryota</taxon>
        <taxon>Metazoa</taxon>
        <taxon>Ecdysozoa</taxon>
        <taxon>Arthropoda</taxon>
        <taxon>Chelicerata</taxon>
        <taxon>Arachnida</taxon>
        <taxon>Acari</taxon>
        <taxon>Acariformes</taxon>
        <taxon>Sarcoptiformes</taxon>
        <taxon>Astigmata</taxon>
        <taxon>Psoroptidia</taxon>
        <taxon>Analgoidea</taxon>
        <taxon>Pyroglyphidae</taxon>
        <taxon>Dermatophagoidinae</taxon>
        <taxon>Dermatophagoides</taxon>
    </lineage>
</organism>
<dbReference type="PANTHER" id="PTHR23319:SF4">
    <property type="entry name" value="GRAM DOMAIN CONTAINING 1B, ISOFORM E"/>
    <property type="match status" value="1"/>
</dbReference>
<dbReference type="Pfam" id="PF16016">
    <property type="entry name" value="VASt"/>
    <property type="match status" value="1"/>
</dbReference>